<organism evidence="3">
    <name type="scientific">Siphoviridae sp. cttWj13</name>
    <dbReference type="NCBI Taxonomy" id="2826494"/>
    <lineage>
        <taxon>Viruses</taxon>
        <taxon>Duplodnaviria</taxon>
        <taxon>Heunggongvirae</taxon>
        <taxon>Uroviricota</taxon>
        <taxon>Caudoviricetes</taxon>
    </lineage>
</organism>
<dbReference type="Gene3D" id="3.30.70.940">
    <property type="entry name" value="NusG, N-terminal domain"/>
    <property type="match status" value="1"/>
</dbReference>
<evidence type="ECO:0000256" key="1">
    <source>
        <dbReference type="ARBA" id="ARBA00023163"/>
    </source>
</evidence>
<reference evidence="3" key="1">
    <citation type="journal article" date="2021" name="Proc. Natl. Acad. Sci. U.S.A.">
        <title>A Catalog of Tens of Thousands of Viruses from Human Metagenomes Reveals Hidden Associations with Chronic Diseases.</title>
        <authorList>
            <person name="Tisza M.J."/>
            <person name="Buck C.B."/>
        </authorList>
    </citation>
    <scope>NUCLEOTIDE SEQUENCE</scope>
    <source>
        <strain evidence="3">CttWj13</strain>
    </source>
</reference>
<evidence type="ECO:0000313" key="3">
    <source>
        <dbReference type="EMBL" id="DAE23933.1"/>
    </source>
</evidence>
<dbReference type="SUPFAM" id="SSF82679">
    <property type="entry name" value="N-utilization substance G protein NusG, N-terminal domain"/>
    <property type="match status" value="1"/>
</dbReference>
<accession>A0A8S5QYX6</accession>
<proteinExistence type="predicted"/>
<dbReference type="GO" id="GO:0006354">
    <property type="term" value="P:DNA-templated transcription elongation"/>
    <property type="evidence" value="ECO:0007669"/>
    <property type="project" value="InterPro"/>
</dbReference>
<name>A0A8S5QYX6_9CAUD</name>
<protein>
    <submittedName>
        <fullName evidence="3">NGN protein</fullName>
    </submittedName>
</protein>
<feature type="domain" description="NusG-like N-terminal" evidence="2">
    <location>
        <begin position="1"/>
        <end position="43"/>
    </location>
</feature>
<sequence length="120" mass="13141">MPGYVFVGCVMNADMWQRLRHLRGVLRILGDPYEAIPEEQMTAVMALYWHGVQGTQVVRQSGVTEVVGGPLLEVTHTITCADARQGVITVALDLPGGMREVTMHATFRPEAGGTSEENFI</sequence>
<dbReference type="InterPro" id="IPR036735">
    <property type="entry name" value="NGN_dom_sf"/>
</dbReference>
<dbReference type="InterPro" id="IPR006645">
    <property type="entry name" value="NGN-like_dom"/>
</dbReference>
<evidence type="ECO:0000259" key="2">
    <source>
        <dbReference type="Pfam" id="PF02357"/>
    </source>
</evidence>
<dbReference type="Pfam" id="PF02357">
    <property type="entry name" value="NusG"/>
    <property type="match status" value="1"/>
</dbReference>
<dbReference type="EMBL" id="BK015763">
    <property type="protein sequence ID" value="DAE23933.1"/>
    <property type="molecule type" value="Genomic_DNA"/>
</dbReference>
<keyword evidence="1" id="KW-0804">Transcription</keyword>